<dbReference type="InParanoid" id="A0A317XG72"/>
<evidence type="ECO:0000313" key="3">
    <source>
        <dbReference type="Proteomes" id="UP000246740"/>
    </source>
</evidence>
<feature type="compositionally biased region" description="Polar residues" evidence="1">
    <location>
        <begin position="18"/>
        <end position="29"/>
    </location>
</feature>
<dbReference type="InterPro" id="IPR029069">
    <property type="entry name" value="HotDog_dom_sf"/>
</dbReference>
<name>A0A317XG72_9BASI</name>
<dbReference type="GO" id="GO:0047617">
    <property type="term" value="F:fatty acyl-CoA hydrolase activity"/>
    <property type="evidence" value="ECO:0007669"/>
    <property type="project" value="TreeGrafter"/>
</dbReference>
<dbReference type="GO" id="GO:0016853">
    <property type="term" value="F:isomerase activity"/>
    <property type="evidence" value="ECO:0007669"/>
    <property type="project" value="UniProtKB-KW"/>
</dbReference>
<dbReference type="InterPro" id="IPR050563">
    <property type="entry name" value="4-hydroxybenzoyl-CoA_TE"/>
</dbReference>
<dbReference type="CDD" id="cd00586">
    <property type="entry name" value="4HBT"/>
    <property type="match status" value="1"/>
</dbReference>
<organism evidence="2 3">
    <name type="scientific">Testicularia cyperi</name>
    <dbReference type="NCBI Taxonomy" id="1882483"/>
    <lineage>
        <taxon>Eukaryota</taxon>
        <taxon>Fungi</taxon>
        <taxon>Dikarya</taxon>
        <taxon>Basidiomycota</taxon>
        <taxon>Ustilaginomycotina</taxon>
        <taxon>Ustilaginomycetes</taxon>
        <taxon>Ustilaginales</taxon>
        <taxon>Anthracoideaceae</taxon>
        <taxon>Testicularia</taxon>
    </lineage>
</organism>
<dbReference type="PANTHER" id="PTHR31793:SF39">
    <property type="entry name" value="THIOESTERASE_THIOL ESTER DEHYDRASE-ISOMERASE"/>
    <property type="match status" value="1"/>
</dbReference>
<dbReference type="AlphaFoldDB" id="A0A317XG72"/>
<dbReference type="OrthoDB" id="5538558at2759"/>
<proteinExistence type="predicted"/>
<protein>
    <submittedName>
        <fullName evidence="2">Thioesterase/thiol ester dehydrase-isomerase</fullName>
    </submittedName>
</protein>
<evidence type="ECO:0000313" key="2">
    <source>
        <dbReference type="EMBL" id="PWY97185.1"/>
    </source>
</evidence>
<dbReference type="SUPFAM" id="SSF54637">
    <property type="entry name" value="Thioesterase/thiol ester dehydrase-isomerase"/>
    <property type="match status" value="1"/>
</dbReference>
<sequence length="226" mass="25273">MSSTSTPATTPTTTTTSNRSLSGSATAQPPTAEDTSDARPASSRHFTREETNEAVQHLVSLGYDPASIWEQKVVWGDHDQFGHVNNVRFVRWFESSRMFFSEQLMNQDHFTDQRRNEVLRGTGKSFILANISVRYRRPVVYPDTILIAQACALPLSTDRFMLKAAAYSLKQKTIVALSDQDCVTYDYTHLRKCDIPHDIRVALETVGSHDLASPPSSSSSTTKEKK</sequence>
<dbReference type="Pfam" id="PF13279">
    <property type="entry name" value="4HBT_2"/>
    <property type="match status" value="1"/>
</dbReference>
<feature type="region of interest" description="Disordered" evidence="1">
    <location>
        <begin position="1"/>
        <end position="51"/>
    </location>
</feature>
<dbReference type="EMBL" id="KZ819216">
    <property type="protein sequence ID" value="PWY97185.1"/>
    <property type="molecule type" value="Genomic_DNA"/>
</dbReference>
<feature type="compositionally biased region" description="Low complexity" evidence="1">
    <location>
        <begin position="1"/>
        <end position="17"/>
    </location>
</feature>
<evidence type="ECO:0000256" key="1">
    <source>
        <dbReference type="SAM" id="MobiDB-lite"/>
    </source>
</evidence>
<accession>A0A317XG72</accession>
<keyword evidence="2" id="KW-0413">Isomerase</keyword>
<dbReference type="Proteomes" id="UP000246740">
    <property type="component" value="Unassembled WGS sequence"/>
</dbReference>
<keyword evidence="3" id="KW-1185">Reference proteome</keyword>
<dbReference type="PANTHER" id="PTHR31793">
    <property type="entry name" value="4-HYDROXYBENZOYL-COA THIOESTERASE FAMILY MEMBER"/>
    <property type="match status" value="1"/>
</dbReference>
<dbReference type="Gene3D" id="3.10.129.10">
    <property type="entry name" value="Hotdog Thioesterase"/>
    <property type="match status" value="1"/>
</dbReference>
<reference evidence="2 3" key="1">
    <citation type="journal article" date="2018" name="Mol. Biol. Evol.">
        <title>Broad Genomic Sampling Reveals a Smut Pathogenic Ancestry of the Fungal Clade Ustilaginomycotina.</title>
        <authorList>
            <person name="Kijpornyongpan T."/>
            <person name="Mondo S.J."/>
            <person name="Barry K."/>
            <person name="Sandor L."/>
            <person name="Lee J."/>
            <person name="Lipzen A."/>
            <person name="Pangilinan J."/>
            <person name="LaButti K."/>
            <person name="Hainaut M."/>
            <person name="Henrissat B."/>
            <person name="Grigoriev I.V."/>
            <person name="Spatafora J.W."/>
            <person name="Aime M.C."/>
        </authorList>
    </citation>
    <scope>NUCLEOTIDE SEQUENCE [LARGE SCALE GENOMIC DNA]</scope>
    <source>
        <strain evidence="2 3">MCA 3645</strain>
    </source>
</reference>
<gene>
    <name evidence="2" type="ORF">BCV70DRAFT_167501</name>
</gene>